<evidence type="ECO:0000256" key="1">
    <source>
        <dbReference type="SAM" id="MobiDB-lite"/>
    </source>
</evidence>
<dbReference type="InterPro" id="IPR025392">
    <property type="entry name" value="DUF4124"/>
</dbReference>
<evidence type="ECO:0000256" key="2">
    <source>
        <dbReference type="SAM" id="SignalP"/>
    </source>
</evidence>
<dbReference type="RefSeq" id="WP_369456360.1">
    <property type="nucleotide sequence ID" value="NZ_JBGCUO010000003.1"/>
</dbReference>
<reference evidence="4 5" key="1">
    <citation type="submission" date="2024-07" db="EMBL/GenBank/DDBJ databases">
        <authorList>
            <person name="Ren Q."/>
        </authorList>
    </citation>
    <scope>NUCLEOTIDE SEQUENCE [LARGE SCALE GENOMIC DNA]</scope>
    <source>
        <strain evidence="4 5">REN37</strain>
    </source>
</reference>
<dbReference type="EMBL" id="JBGCUO010000003">
    <property type="protein sequence ID" value="MEY1663087.1"/>
    <property type="molecule type" value="Genomic_DNA"/>
</dbReference>
<comment type="caution">
    <text evidence="4">The sequence shown here is derived from an EMBL/GenBank/DDBJ whole genome shotgun (WGS) entry which is preliminary data.</text>
</comment>
<feature type="region of interest" description="Disordered" evidence="1">
    <location>
        <begin position="34"/>
        <end position="88"/>
    </location>
</feature>
<protein>
    <submittedName>
        <fullName evidence="4">DUF4124 domain-containing protein</fullName>
    </submittedName>
</protein>
<dbReference type="Pfam" id="PF13511">
    <property type="entry name" value="DUF4124"/>
    <property type="match status" value="1"/>
</dbReference>
<feature type="compositionally biased region" description="Low complexity" evidence="1">
    <location>
        <begin position="58"/>
        <end position="77"/>
    </location>
</feature>
<organism evidence="4 5">
    <name type="scientific">Isoalcanivorax beigongshangi</name>
    <dbReference type="NCBI Taxonomy" id="3238810"/>
    <lineage>
        <taxon>Bacteria</taxon>
        <taxon>Pseudomonadati</taxon>
        <taxon>Pseudomonadota</taxon>
        <taxon>Gammaproteobacteria</taxon>
        <taxon>Oceanospirillales</taxon>
        <taxon>Alcanivoracaceae</taxon>
        <taxon>Isoalcanivorax</taxon>
    </lineage>
</organism>
<feature type="chain" id="PRO_5046632924" evidence="2">
    <location>
        <begin position="21"/>
        <end position="139"/>
    </location>
</feature>
<evidence type="ECO:0000313" key="5">
    <source>
        <dbReference type="Proteomes" id="UP001562065"/>
    </source>
</evidence>
<name>A0ABV4AL09_9GAMM</name>
<keyword evidence="2" id="KW-0732">Signal</keyword>
<dbReference type="Proteomes" id="UP001562065">
    <property type="component" value="Unassembled WGS sequence"/>
</dbReference>
<accession>A0ABV4AL09</accession>
<proteinExistence type="predicted"/>
<evidence type="ECO:0000313" key="4">
    <source>
        <dbReference type="EMBL" id="MEY1663087.1"/>
    </source>
</evidence>
<keyword evidence="5" id="KW-1185">Reference proteome</keyword>
<sequence length="139" mass="14553">MHKTILLAALGAALAGPALAADYHRWVDDNGTVHFGTRPPANQPSTTVTTRPAPPVTTPAAAASAAATTEDTPGAAATPPPPQPLDASTCAQLRGHLETLRNKPIVREVDPDTGEHITLDAERRAAMTQQISEQLQRCP</sequence>
<feature type="domain" description="DUF4124" evidence="3">
    <location>
        <begin position="12"/>
        <end position="63"/>
    </location>
</feature>
<feature type="signal peptide" evidence="2">
    <location>
        <begin position="1"/>
        <end position="20"/>
    </location>
</feature>
<gene>
    <name evidence="4" type="ORF">AB5I84_13070</name>
</gene>
<evidence type="ECO:0000259" key="3">
    <source>
        <dbReference type="Pfam" id="PF13511"/>
    </source>
</evidence>